<dbReference type="AlphaFoldDB" id="A0A069QG48"/>
<dbReference type="EMBL" id="JNGW01000128">
    <property type="protein sequence ID" value="KDR51009.1"/>
    <property type="molecule type" value="Genomic_DNA"/>
</dbReference>
<organism evidence="1 2">
    <name type="scientific">Hoylesella loescheii DSM 19665 = JCM 12249 = ATCC 15930</name>
    <dbReference type="NCBI Taxonomy" id="1122985"/>
    <lineage>
        <taxon>Bacteria</taxon>
        <taxon>Pseudomonadati</taxon>
        <taxon>Bacteroidota</taxon>
        <taxon>Bacteroidia</taxon>
        <taxon>Bacteroidales</taxon>
        <taxon>Prevotellaceae</taxon>
        <taxon>Hoylesella</taxon>
    </lineage>
</organism>
<accession>A0A069QG48</accession>
<dbReference type="Proteomes" id="UP000027442">
    <property type="component" value="Unassembled WGS sequence"/>
</dbReference>
<evidence type="ECO:0000313" key="2">
    <source>
        <dbReference type="Proteomes" id="UP000027442"/>
    </source>
</evidence>
<dbReference type="HOGENOM" id="CLU_3064769_0_0_10"/>
<protein>
    <submittedName>
        <fullName evidence="1">Uncharacterized protein</fullName>
    </submittedName>
</protein>
<gene>
    <name evidence="1" type="ORF">HMPREF1991_02963</name>
</gene>
<reference evidence="1 2" key="1">
    <citation type="submission" date="2013-08" db="EMBL/GenBank/DDBJ databases">
        <authorList>
            <person name="Weinstock G."/>
            <person name="Sodergren E."/>
            <person name="Wylie T."/>
            <person name="Fulton L."/>
            <person name="Fulton R."/>
            <person name="Fronick C."/>
            <person name="O'Laughlin M."/>
            <person name="Godfrey J."/>
            <person name="Miner T."/>
            <person name="Herter B."/>
            <person name="Appelbaum E."/>
            <person name="Cordes M."/>
            <person name="Lek S."/>
            <person name="Wollam A."/>
            <person name="Pepin K.H."/>
            <person name="Palsikar V.B."/>
            <person name="Mitreva M."/>
            <person name="Wilson R.K."/>
        </authorList>
    </citation>
    <scope>NUCLEOTIDE SEQUENCE [LARGE SCALE GENOMIC DNA]</scope>
    <source>
        <strain evidence="1 2">ATCC 15930</strain>
    </source>
</reference>
<keyword evidence="2" id="KW-1185">Reference proteome</keyword>
<evidence type="ECO:0000313" key="1">
    <source>
        <dbReference type="EMBL" id="KDR51009.1"/>
    </source>
</evidence>
<name>A0A069QG48_HOYLO</name>
<sequence length="53" mass="6345">MLGSYQTLWEFGVIETRYANCHIVAVGEIAIRFYLFLPQKHRILSRIYVMPYH</sequence>
<comment type="caution">
    <text evidence="1">The sequence shown here is derived from an EMBL/GenBank/DDBJ whole genome shotgun (WGS) entry which is preliminary data.</text>
</comment>
<proteinExistence type="predicted"/>